<proteinExistence type="predicted"/>
<dbReference type="Proteomes" id="UP000469462">
    <property type="component" value="Unassembled WGS sequence"/>
</dbReference>
<name>A0AAI9S9A5_9BURK</name>
<keyword evidence="5" id="KW-1185">Reference proteome</keyword>
<comment type="caution">
    <text evidence="4">The sequence shown here is derived from an EMBL/GenBank/DDBJ whole genome shotgun (WGS) entry which is preliminary data.</text>
</comment>
<dbReference type="RefSeq" id="WP_152157183.1">
    <property type="nucleotide sequence ID" value="NZ_WEHW01000093.1"/>
</dbReference>
<sequence>MARKGPKINVSIEALQKRIAELEAALDIERREHCATRKLAQLQFEGLSMIQQLLIKALELLEKHCPALVVKGEAVIDLLLREASMDANELKALPGIEKLLRRQFRQIQGKIEPQIEQTKSDLAEAELELERRKAEAVKEMLKKKRTIAENNKKSAETKNTVGEVAAAEAEKHPDNAMLKAAAGIANAAVPETTKAEEIPPGKQADPNRRTAPTQGGISHARGCTCPYCGSTEGFFEQEGPTVFLRTLHKHIEDMLEGTYVKNPVLQCRACGKNHMHIPEEVPVPADLNRTVSQELLFDCARMLTLGMPMNRINALFNTAAMTMSGDTIPRNMHDWITSGLGQPLLKAILKKARKAAEICADETPFSCLQQAGMSKTKLDDEDAAKQAYLLTITSPASAKYQFAVFNRLKSRSAEAIAGVLGSYEAGTWITDAYAGYDSIIGASAVKIERQSCLAHFTRTVYDALELENMHDAVTNPTNRERLAEALGSGTPAYYLLMVTAAISKIYKWEATLKAQEDENPADWMKRVTDCRKAHAEPLMDRIDEIMVKLAERYAVKKGKTWEAALMSPYAKPVVYYMNNKENFRVFLENAYVTPDSSAAERSLRPLCVLRTSCNFKQSPEYMQSMCDWYTLFVTARLNGIERPTQWLNEYGRAIFEHCVNEELNRRSDKGLELSRRFAFDPKDIESFNADAWEPSAYMERKRRS</sequence>
<evidence type="ECO:0000313" key="4">
    <source>
        <dbReference type="EMBL" id="KAB7649359.1"/>
    </source>
</evidence>
<dbReference type="InterPro" id="IPR052344">
    <property type="entry name" value="Transposase-related"/>
</dbReference>
<evidence type="ECO:0000313" key="5">
    <source>
        <dbReference type="Proteomes" id="UP000469462"/>
    </source>
</evidence>
<dbReference type="Pfam" id="PF03050">
    <property type="entry name" value="DDE_Tnp_IS66"/>
    <property type="match status" value="1"/>
</dbReference>
<gene>
    <name evidence="4" type="ORF">GBM96_11500</name>
</gene>
<dbReference type="AlphaFoldDB" id="A0AAI9S9A5"/>
<feature type="domain" description="Transposase IS66 central" evidence="3">
    <location>
        <begin position="306"/>
        <end position="622"/>
    </location>
</feature>
<accession>A0AAI9S9A5</accession>
<dbReference type="EMBL" id="WEHW01000093">
    <property type="protein sequence ID" value="KAB7649359.1"/>
    <property type="molecule type" value="Genomic_DNA"/>
</dbReference>
<dbReference type="PANTHER" id="PTHR33678">
    <property type="entry name" value="BLL1576 PROTEIN"/>
    <property type="match status" value="1"/>
</dbReference>
<dbReference type="InterPro" id="IPR004291">
    <property type="entry name" value="Transposase_IS66_central"/>
</dbReference>
<evidence type="ECO:0000256" key="2">
    <source>
        <dbReference type="SAM" id="MobiDB-lite"/>
    </source>
</evidence>
<reference evidence="4 5" key="1">
    <citation type="submission" date="2019-10" db="EMBL/GenBank/DDBJ databases">
        <title>Genome diversity of Sutterella seckii.</title>
        <authorList>
            <person name="Chaplin A.V."/>
            <person name="Sokolova S.R."/>
            <person name="Mosin K.A."/>
            <person name="Ivanova E.L."/>
            <person name="Kochetkova T.O."/>
            <person name="Goltsov A.Y."/>
            <person name="Trofimov D.Y."/>
            <person name="Efimov B.A."/>
        </authorList>
    </citation>
    <scope>NUCLEOTIDE SEQUENCE [LARGE SCALE GENOMIC DNA]</scope>
    <source>
        <strain evidence="4 5">ASD3426</strain>
    </source>
</reference>
<feature type="coiled-coil region" evidence="1">
    <location>
        <begin position="115"/>
        <end position="158"/>
    </location>
</feature>
<feature type="region of interest" description="Disordered" evidence="2">
    <location>
        <begin position="190"/>
        <end position="216"/>
    </location>
</feature>
<protein>
    <submittedName>
        <fullName evidence="4">Transposase</fullName>
    </submittedName>
</protein>
<evidence type="ECO:0000256" key="1">
    <source>
        <dbReference type="SAM" id="Coils"/>
    </source>
</evidence>
<dbReference type="PANTHER" id="PTHR33678:SF2">
    <property type="match status" value="1"/>
</dbReference>
<keyword evidence="1" id="KW-0175">Coiled coil</keyword>
<organism evidence="4 5">
    <name type="scientific">Sutterella seckii</name>
    <dbReference type="NCBI Taxonomy" id="1944635"/>
    <lineage>
        <taxon>Bacteria</taxon>
        <taxon>Pseudomonadati</taxon>
        <taxon>Pseudomonadota</taxon>
        <taxon>Betaproteobacteria</taxon>
        <taxon>Burkholderiales</taxon>
        <taxon>Sutterellaceae</taxon>
        <taxon>Sutterella</taxon>
    </lineage>
</organism>
<evidence type="ECO:0000259" key="3">
    <source>
        <dbReference type="Pfam" id="PF03050"/>
    </source>
</evidence>